<dbReference type="Gene3D" id="3.40.50.720">
    <property type="entry name" value="NAD(P)-binding Rossmann-like Domain"/>
    <property type="match status" value="1"/>
</dbReference>
<dbReference type="PANTHER" id="PTHR48106">
    <property type="entry name" value="QUINONE OXIDOREDUCTASE PIG3-RELATED"/>
    <property type="match status" value="1"/>
</dbReference>
<reference evidence="4 5" key="1">
    <citation type="submission" date="2020-10" db="EMBL/GenBank/DDBJ databases">
        <title>Identification of Nocardia species via Next-generation sequencing and recognition of intraspecies genetic diversity.</title>
        <authorList>
            <person name="Li P."/>
            <person name="Li P."/>
            <person name="Lu B."/>
        </authorList>
    </citation>
    <scope>NUCLEOTIDE SEQUENCE [LARGE SCALE GENOMIC DNA]</scope>
    <source>
        <strain evidence="4 5">BJ06-0157</strain>
    </source>
</reference>
<keyword evidence="1" id="KW-0521">NADP</keyword>
<evidence type="ECO:0000313" key="5">
    <source>
        <dbReference type="Proteomes" id="UP000702209"/>
    </source>
</evidence>
<evidence type="ECO:0000259" key="3">
    <source>
        <dbReference type="SMART" id="SM00829"/>
    </source>
</evidence>
<dbReference type="Pfam" id="PF08240">
    <property type="entry name" value="ADH_N"/>
    <property type="match status" value="1"/>
</dbReference>
<dbReference type="InterPro" id="IPR013154">
    <property type="entry name" value="ADH-like_N"/>
</dbReference>
<proteinExistence type="predicted"/>
<evidence type="ECO:0000313" key="4">
    <source>
        <dbReference type="EMBL" id="MBF6301981.1"/>
    </source>
</evidence>
<dbReference type="Proteomes" id="UP000702209">
    <property type="component" value="Unassembled WGS sequence"/>
</dbReference>
<dbReference type="EMBL" id="JADLQX010000035">
    <property type="protein sequence ID" value="MBF6301981.1"/>
    <property type="molecule type" value="Genomic_DNA"/>
</dbReference>
<feature type="domain" description="Enoyl reductase (ER)" evidence="3">
    <location>
        <begin position="10"/>
        <end position="325"/>
    </location>
</feature>
<gene>
    <name evidence="4" type="ORF">IU459_31200</name>
</gene>
<evidence type="ECO:0000256" key="2">
    <source>
        <dbReference type="ARBA" id="ARBA00023002"/>
    </source>
</evidence>
<dbReference type="InterPro" id="IPR011032">
    <property type="entry name" value="GroES-like_sf"/>
</dbReference>
<dbReference type="InterPro" id="IPR036291">
    <property type="entry name" value="NAD(P)-bd_dom_sf"/>
</dbReference>
<dbReference type="SUPFAM" id="SSF51735">
    <property type="entry name" value="NAD(P)-binding Rossmann-fold domains"/>
    <property type="match status" value="1"/>
</dbReference>
<dbReference type="Gene3D" id="3.90.180.10">
    <property type="entry name" value="Medium-chain alcohol dehydrogenases, catalytic domain"/>
    <property type="match status" value="1"/>
</dbReference>
<dbReference type="InterPro" id="IPR013149">
    <property type="entry name" value="ADH-like_C"/>
</dbReference>
<dbReference type="RefSeq" id="WP_195133186.1">
    <property type="nucleotide sequence ID" value="NZ_JADLQX010000035.1"/>
</dbReference>
<evidence type="ECO:0000256" key="1">
    <source>
        <dbReference type="ARBA" id="ARBA00022857"/>
    </source>
</evidence>
<dbReference type="SUPFAM" id="SSF50129">
    <property type="entry name" value="GroES-like"/>
    <property type="match status" value="1"/>
</dbReference>
<dbReference type="SMART" id="SM00829">
    <property type="entry name" value="PKS_ER"/>
    <property type="match status" value="1"/>
</dbReference>
<keyword evidence="5" id="KW-1185">Reference proteome</keyword>
<keyword evidence="2" id="KW-0560">Oxidoreductase</keyword>
<accession>A0ABS0CZF6</accession>
<protein>
    <submittedName>
        <fullName evidence="4">Zinc-binding dehydrogenase</fullName>
    </submittedName>
</protein>
<sequence>MYAIRQSEFGAPEQLAYELVPDPAPGPRQALIEVRAAGVHLVDTVLRSGDTRGSVSPPRLPMTPGREVAGVVTGLGDEVDERWLGRRVVVHLGAGAGGGYAELAVADTAALHEIPEGAGYEAAVAMVGTGRMAMGILHHARLVPADVVLVNAAAGGIGNLLVQAAIRAGATVAGAAGGERKVERIRRSGAVAAVDYIAADWPHAVRAALGDRAVSVVFDGVGGAVGRAAFDLLGAGGRVVSFGWSAGEPLRFTSAELFERQLTAVVALGASITGIPDGLRGLEERALAELAAGRLLPAVQTFSLWDAAAAHTALEQRTATGKVVLVP</sequence>
<organism evidence="4 5">
    <name type="scientific">Nocardia amamiensis</name>
    <dbReference type="NCBI Taxonomy" id="404578"/>
    <lineage>
        <taxon>Bacteria</taxon>
        <taxon>Bacillati</taxon>
        <taxon>Actinomycetota</taxon>
        <taxon>Actinomycetes</taxon>
        <taxon>Mycobacteriales</taxon>
        <taxon>Nocardiaceae</taxon>
        <taxon>Nocardia</taxon>
    </lineage>
</organism>
<name>A0ABS0CZF6_9NOCA</name>
<dbReference type="Pfam" id="PF00107">
    <property type="entry name" value="ADH_zinc_N"/>
    <property type="match status" value="1"/>
</dbReference>
<dbReference type="InterPro" id="IPR020843">
    <property type="entry name" value="ER"/>
</dbReference>
<comment type="caution">
    <text evidence="4">The sequence shown here is derived from an EMBL/GenBank/DDBJ whole genome shotgun (WGS) entry which is preliminary data.</text>
</comment>